<organism evidence="2 3">
    <name type="scientific">Megalurothrips usitatus</name>
    <name type="common">bean blossom thrips</name>
    <dbReference type="NCBI Taxonomy" id="439358"/>
    <lineage>
        <taxon>Eukaryota</taxon>
        <taxon>Metazoa</taxon>
        <taxon>Ecdysozoa</taxon>
        <taxon>Arthropoda</taxon>
        <taxon>Hexapoda</taxon>
        <taxon>Insecta</taxon>
        <taxon>Pterygota</taxon>
        <taxon>Neoptera</taxon>
        <taxon>Paraneoptera</taxon>
        <taxon>Thysanoptera</taxon>
        <taxon>Terebrantia</taxon>
        <taxon>Thripoidea</taxon>
        <taxon>Thripidae</taxon>
        <taxon>Megalurothrips</taxon>
    </lineage>
</organism>
<evidence type="ECO:0000313" key="2">
    <source>
        <dbReference type="EMBL" id="KAJ1530263.1"/>
    </source>
</evidence>
<evidence type="ECO:0000313" key="3">
    <source>
        <dbReference type="Proteomes" id="UP001075354"/>
    </source>
</evidence>
<dbReference type="AlphaFoldDB" id="A0AAV7Y0V6"/>
<feature type="compositionally biased region" description="Basic and acidic residues" evidence="1">
    <location>
        <begin position="73"/>
        <end position="82"/>
    </location>
</feature>
<sequence>MPWTIGASGIDPRTQVETGDKILCFTISGCCFERDPSDKGENKEQEELECSIVYEEILVNTPERPSLFKEFEEAKQEQEKPGETVTIAKEDSEVENSSYILEPESSERSLNNNSVEECQGTRGRIKKSDEATTQELNKIIVEKLVFAMPMSIYREMEKKKDDLTPLSVIPQAMTLIRDSPDEKKCMKIMNGSVKSSDSEDSESDEEEEEHAEAKKKEKHTKKLLKEWTRKSEAAPKVEQDTAKKEAHDERMAALEKQLAQLSVNLVQWQEGQQKEEVKEKQGEKPAQPNYNQYQGGGNRGGGYRGGYRGRGGYHYQSQNHQGSYQNNFQQPFGQAHSPQQPFHNYSQMGYMPQQQQPPQQRATMSYAQAQPQMTQQNPQQGQQFNPQRGRKRCYTCGSTWHLQYNRNRQSKN</sequence>
<comment type="caution">
    <text evidence="2">The sequence shown here is derived from an EMBL/GenBank/DDBJ whole genome shotgun (WGS) entry which is preliminary data.</text>
</comment>
<evidence type="ECO:0000256" key="1">
    <source>
        <dbReference type="SAM" id="MobiDB-lite"/>
    </source>
</evidence>
<gene>
    <name evidence="2" type="ORF">ONE63_005185</name>
</gene>
<feature type="region of interest" description="Disordered" evidence="1">
    <location>
        <begin position="73"/>
        <end position="133"/>
    </location>
</feature>
<dbReference type="Proteomes" id="UP001075354">
    <property type="component" value="Chromosome 2"/>
</dbReference>
<proteinExistence type="predicted"/>
<reference evidence="2" key="1">
    <citation type="submission" date="2022-12" db="EMBL/GenBank/DDBJ databases">
        <title>Chromosome-level genome assembly of the bean flower thrips Megalurothrips usitatus.</title>
        <authorList>
            <person name="Ma L."/>
            <person name="Liu Q."/>
            <person name="Li H."/>
            <person name="Cai W."/>
        </authorList>
    </citation>
    <scope>NUCLEOTIDE SEQUENCE</scope>
    <source>
        <strain evidence="2">Cailab_2022a</strain>
    </source>
</reference>
<feature type="region of interest" description="Disordered" evidence="1">
    <location>
        <begin position="350"/>
        <end position="392"/>
    </location>
</feature>
<accession>A0AAV7Y0V6</accession>
<feature type="compositionally biased region" description="Basic and acidic residues" evidence="1">
    <location>
        <begin position="272"/>
        <end position="283"/>
    </location>
</feature>
<feature type="compositionally biased region" description="Basic and acidic residues" evidence="1">
    <location>
        <begin position="223"/>
        <end position="253"/>
    </location>
</feature>
<name>A0AAV7Y0V6_9NEOP</name>
<feature type="region of interest" description="Disordered" evidence="1">
    <location>
        <begin position="270"/>
        <end position="322"/>
    </location>
</feature>
<keyword evidence="3" id="KW-1185">Reference proteome</keyword>
<feature type="region of interest" description="Disordered" evidence="1">
    <location>
        <begin position="188"/>
        <end position="253"/>
    </location>
</feature>
<dbReference type="EMBL" id="JAPTSV010000002">
    <property type="protein sequence ID" value="KAJ1530263.1"/>
    <property type="molecule type" value="Genomic_DNA"/>
</dbReference>
<feature type="compositionally biased region" description="Gly residues" evidence="1">
    <location>
        <begin position="294"/>
        <end position="312"/>
    </location>
</feature>
<feature type="compositionally biased region" description="Low complexity" evidence="1">
    <location>
        <begin position="368"/>
        <end position="387"/>
    </location>
</feature>
<protein>
    <submittedName>
        <fullName evidence="2">Uncharacterized protein</fullName>
    </submittedName>
</protein>
<feature type="compositionally biased region" description="Acidic residues" evidence="1">
    <location>
        <begin position="198"/>
        <end position="210"/>
    </location>
</feature>